<dbReference type="InParanoid" id="A0A2K1INR5"/>
<dbReference type="Proteomes" id="UP000006727">
    <property type="component" value="Chromosome 22"/>
</dbReference>
<evidence type="ECO:0000313" key="3">
    <source>
        <dbReference type="EnsemblPlants" id="PAC:32903885.CDS.1"/>
    </source>
</evidence>
<dbReference type="EnsemblPlants" id="Pp3c22_16570V3.1">
    <property type="protein sequence ID" value="PAC:32903885.CDS.1"/>
    <property type="gene ID" value="Pp3c22_16570"/>
</dbReference>
<feature type="region of interest" description="Disordered" evidence="1">
    <location>
        <begin position="21"/>
        <end position="54"/>
    </location>
</feature>
<dbReference type="AlphaFoldDB" id="A0A2K1INR5"/>
<protein>
    <submittedName>
        <fullName evidence="2 3">Uncharacterized protein</fullName>
    </submittedName>
</protein>
<evidence type="ECO:0000313" key="4">
    <source>
        <dbReference type="Proteomes" id="UP000006727"/>
    </source>
</evidence>
<sequence length="111" mass="12309">MRSLLAATKFEQTSFNRLCQRKREKGGSQSCQEQESVRGGDGGGGGTAKPNCGAQREQMPLLSIATMILGPLEKAVVWNQGGTKQVGNSRKQRKERSRNQYRIKNKKIKNT</sequence>
<feature type="region of interest" description="Disordered" evidence="1">
    <location>
        <begin position="80"/>
        <end position="111"/>
    </location>
</feature>
<dbReference type="Gramene" id="Pp3c22_16570V3.1">
    <property type="protein sequence ID" value="PAC:32903885.CDS.1"/>
    <property type="gene ID" value="Pp3c22_16570"/>
</dbReference>
<proteinExistence type="predicted"/>
<dbReference type="EMBL" id="ABEU02000022">
    <property type="protein sequence ID" value="PNR30907.1"/>
    <property type="molecule type" value="Genomic_DNA"/>
</dbReference>
<accession>A0A2K1INR5</accession>
<keyword evidence="4" id="KW-1185">Reference proteome</keyword>
<feature type="compositionally biased region" description="Polar residues" evidence="1">
    <location>
        <begin position="80"/>
        <end position="89"/>
    </location>
</feature>
<organism evidence="2">
    <name type="scientific">Physcomitrium patens</name>
    <name type="common">Spreading-leaved earth moss</name>
    <name type="synonym">Physcomitrella patens</name>
    <dbReference type="NCBI Taxonomy" id="3218"/>
    <lineage>
        <taxon>Eukaryota</taxon>
        <taxon>Viridiplantae</taxon>
        <taxon>Streptophyta</taxon>
        <taxon>Embryophyta</taxon>
        <taxon>Bryophyta</taxon>
        <taxon>Bryophytina</taxon>
        <taxon>Bryopsida</taxon>
        <taxon>Funariidae</taxon>
        <taxon>Funariales</taxon>
        <taxon>Funariaceae</taxon>
        <taxon>Physcomitrium</taxon>
    </lineage>
</organism>
<reference evidence="2 4" key="1">
    <citation type="journal article" date="2008" name="Science">
        <title>The Physcomitrella genome reveals evolutionary insights into the conquest of land by plants.</title>
        <authorList>
            <person name="Rensing S."/>
            <person name="Lang D."/>
            <person name="Zimmer A."/>
            <person name="Terry A."/>
            <person name="Salamov A."/>
            <person name="Shapiro H."/>
            <person name="Nishiyama T."/>
            <person name="Perroud P.-F."/>
            <person name="Lindquist E."/>
            <person name="Kamisugi Y."/>
            <person name="Tanahashi T."/>
            <person name="Sakakibara K."/>
            <person name="Fujita T."/>
            <person name="Oishi K."/>
            <person name="Shin-I T."/>
            <person name="Kuroki Y."/>
            <person name="Toyoda A."/>
            <person name="Suzuki Y."/>
            <person name="Hashimoto A."/>
            <person name="Yamaguchi K."/>
            <person name="Sugano A."/>
            <person name="Kohara Y."/>
            <person name="Fujiyama A."/>
            <person name="Anterola A."/>
            <person name="Aoki S."/>
            <person name="Ashton N."/>
            <person name="Barbazuk W.B."/>
            <person name="Barker E."/>
            <person name="Bennetzen J."/>
            <person name="Bezanilla M."/>
            <person name="Blankenship R."/>
            <person name="Cho S.H."/>
            <person name="Dutcher S."/>
            <person name="Estelle M."/>
            <person name="Fawcett J.A."/>
            <person name="Gundlach H."/>
            <person name="Hanada K."/>
            <person name="Heyl A."/>
            <person name="Hicks K.A."/>
            <person name="Hugh J."/>
            <person name="Lohr M."/>
            <person name="Mayer K."/>
            <person name="Melkozernov A."/>
            <person name="Murata T."/>
            <person name="Nelson D."/>
            <person name="Pils B."/>
            <person name="Prigge M."/>
            <person name="Reiss B."/>
            <person name="Renner T."/>
            <person name="Rombauts S."/>
            <person name="Rushton P."/>
            <person name="Sanderfoot A."/>
            <person name="Schween G."/>
            <person name="Shiu S.-H."/>
            <person name="Stueber K."/>
            <person name="Theodoulou F.L."/>
            <person name="Tu H."/>
            <person name="Van de Peer Y."/>
            <person name="Verrier P.J."/>
            <person name="Waters E."/>
            <person name="Wood A."/>
            <person name="Yang L."/>
            <person name="Cove D."/>
            <person name="Cuming A."/>
            <person name="Hasebe M."/>
            <person name="Lucas S."/>
            <person name="Mishler D.B."/>
            <person name="Reski R."/>
            <person name="Grigoriev I."/>
            <person name="Quatrano R.S."/>
            <person name="Boore J.L."/>
        </authorList>
    </citation>
    <scope>NUCLEOTIDE SEQUENCE [LARGE SCALE GENOMIC DNA]</scope>
    <source>
        <strain evidence="3 4">cv. Gransden 2004</strain>
    </source>
</reference>
<evidence type="ECO:0000256" key="1">
    <source>
        <dbReference type="SAM" id="MobiDB-lite"/>
    </source>
</evidence>
<feature type="compositionally biased region" description="Basic residues" evidence="1">
    <location>
        <begin position="90"/>
        <end position="111"/>
    </location>
</feature>
<reference evidence="2 4" key="2">
    <citation type="journal article" date="2018" name="Plant J.">
        <title>The Physcomitrella patens chromosome-scale assembly reveals moss genome structure and evolution.</title>
        <authorList>
            <person name="Lang D."/>
            <person name="Ullrich K.K."/>
            <person name="Murat F."/>
            <person name="Fuchs J."/>
            <person name="Jenkins J."/>
            <person name="Haas F.B."/>
            <person name="Piednoel M."/>
            <person name="Gundlach H."/>
            <person name="Van Bel M."/>
            <person name="Meyberg R."/>
            <person name="Vives C."/>
            <person name="Morata J."/>
            <person name="Symeonidi A."/>
            <person name="Hiss M."/>
            <person name="Muchero W."/>
            <person name="Kamisugi Y."/>
            <person name="Saleh O."/>
            <person name="Blanc G."/>
            <person name="Decker E.L."/>
            <person name="van Gessel N."/>
            <person name="Grimwood J."/>
            <person name="Hayes R.D."/>
            <person name="Graham S.W."/>
            <person name="Gunter L.E."/>
            <person name="McDaniel S.F."/>
            <person name="Hoernstein S.N.W."/>
            <person name="Larsson A."/>
            <person name="Li F.W."/>
            <person name="Perroud P.F."/>
            <person name="Phillips J."/>
            <person name="Ranjan P."/>
            <person name="Rokshar D.S."/>
            <person name="Rothfels C.J."/>
            <person name="Schneider L."/>
            <person name="Shu S."/>
            <person name="Stevenson D.W."/>
            <person name="Thummler F."/>
            <person name="Tillich M."/>
            <person name="Villarreal Aguilar J.C."/>
            <person name="Widiez T."/>
            <person name="Wong G.K."/>
            <person name="Wymore A."/>
            <person name="Zhang Y."/>
            <person name="Zimmer A.D."/>
            <person name="Quatrano R.S."/>
            <person name="Mayer K.F.X."/>
            <person name="Goodstein D."/>
            <person name="Casacuberta J.M."/>
            <person name="Vandepoele K."/>
            <person name="Reski R."/>
            <person name="Cuming A.C."/>
            <person name="Tuskan G.A."/>
            <person name="Maumus F."/>
            <person name="Salse J."/>
            <person name="Schmutz J."/>
            <person name="Rensing S.A."/>
        </authorList>
    </citation>
    <scope>NUCLEOTIDE SEQUENCE [LARGE SCALE GENOMIC DNA]</scope>
    <source>
        <strain evidence="3 4">cv. Gransden 2004</strain>
    </source>
</reference>
<reference evidence="3" key="3">
    <citation type="submission" date="2020-12" db="UniProtKB">
        <authorList>
            <consortium name="EnsemblPlants"/>
        </authorList>
    </citation>
    <scope>IDENTIFICATION</scope>
</reference>
<name>A0A2K1INR5_PHYPA</name>
<gene>
    <name evidence="2" type="ORF">PHYPA_027223</name>
</gene>
<evidence type="ECO:0000313" key="2">
    <source>
        <dbReference type="EMBL" id="PNR30907.1"/>
    </source>
</evidence>